<dbReference type="AlphaFoldDB" id="A0A8I3A4X0"/>
<dbReference type="EMBL" id="JAGFBS010000039">
    <property type="protein sequence ID" value="KAG6371131.1"/>
    <property type="molecule type" value="Genomic_DNA"/>
</dbReference>
<sequence>MESDSDFFTKLTAVTSTLDHLRTVLSHLPDSIPLANKNTPRYDFQFYQPDQEKVKLYGTTEAALNNVLKVTFAPNGRRGDDTPYRFDLLEQGPGLVAIVDALDCELSRSPGSAILCKWLDDLLQVAEHYDKAAQVVMPNNTQSSSGPTAAAGGVGEPADIQINPSNYIDDPEPIAKGPGGRPRDDRLLHLAIWCHQQDDSNKTNVFRCVGTSTGCTTAWKFKN</sequence>
<proteinExistence type="predicted"/>
<gene>
    <name evidence="1" type="ORF">JVT61DRAFT_9894</name>
</gene>
<accession>A0A8I3A4X0</accession>
<dbReference type="OrthoDB" id="3236755at2759"/>
<keyword evidence="2" id="KW-1185">Reference proteome</keyword>
<reference evidence="1" key="1">
    <citation type="submission" date="2021-03" db="EMBL/GenBank/DDBJ databases">
        <title>Evolutionary innovations through gain and loss of genes in the ectomycorrhizal Boletales.</title>
        <authorList>
            <person name="Wu G."/>
            <person name="Miyauchi S."/>
            <person name="Morin E."/>
            <person name="Yang Z.-L."/>
            <person name="Xu J."/>
            <person name="Martin F.M."/>
        </authorList>
    </citation>
    <scope>NUCLEOTIDE SEQUENCE</scope>
    <source>
        <strain evidence="1">BR01</strain>
    </source>
</reference>
<evidence type="ECO:0000313" key="2">
    <source>
        <dbReference type="Proteomes" id="UP000683000"/>
    </source>
</evidence>
<protein>
    <submittedName>
        <fullName evidence="1">Uncharacterized protein</fullName>
    </submittedName>
</protein>
<evidence type="ECO:0000313" key="1">
    <source>
        <dbReference type="EMBL" id="KAG6371131.1"/>
    </source>
</evidence>
<dbReference type="Proteomes" id="UP000683000">
    <property type="component" value="Unassembled WGS sequence"/>
</dbReference>
<comment type="caution">
    <text evidence="1">The sequence shown here is derived from an EMBL/GenBank/DDBJ whole genome shotgun (WGS) entry which is preliminary data.</text>
</comment>
<name>A0A8I3A4X0_9AGAM</name>
<organism evidence="1 2">
    <name type="scientific">Boletus reticuloceps</name>
    <dbReference type="NCBI Taxonomy" id="495285"/>
    <lineage>
        <taxon>Eukaryota</taxon>
        <taxon>Fungi</taxon>
        <taxon>Dikarya</taxon>
        <taxon>Basidiomycota</taxon>
        <taxon>Agaricomycotina</taxon>
        <taxon>Agaricomycetes</taxon>
        <taxon>Agaricomycetidae</taxon>
        <taxon>Boletales</taxon>
        <taxon>Boletineae</taxon>
        <taxon>Boletaceae</taxon>
        <taxon>Boletoideae</taxon>
        <taxon>Boletus</taxon>
    </lineage>
</organism>